<proteinExistence type="predicted"/>
<dbReference type="EMBL" id="UINC01166845">
    <property type="protein sequence ID" value="SVD69019.1"/>
    <property type="molecule type" value="Genomic_DNA"/>
</dbReference>
<feature type="transmembrane region" description="Helical" evidence="1">
    <location>
        <begin position="58"/>
        <end position="79"/>
    </location>
</feature>
<reference evidence="2" key="1">
    <citation type="submission" date="2018-05" db="EMBL/GenBank/DDBJ databases">
        <authorList>
            <person name="Lanie J.A."/>
            <person name="Ng W.-L."/>
            <person name="Kazmierczak K.M."/>
            <person name="Andrzejewski T.M."/>
            <person name="Davidsen T.M."/>
            <person name="Wayne K.J."/>
            <person name="Tettelin H."/>
            <person name="Glass J.I."/>
            <person name="Rusch D."/>
            <person name="Podicherti R."/>
            <person name="Tsui H.-C.T."/>
            <person name="Winkler M.E."/>
        </authorList>
    </citation>
    <scope>NUCLEOTIDE SEQUENCE</scope>
</reference>
<keyword evidence="1" id="KW-0812">Transmembrane</keyword>
<feature type="non-terminal residue" evidence="2">
    <location>
        <position position="80"/>
    </location>
</feature>
<accession>A0A382XDV4</accession>
<evidence type="ECO:0000256" key="1">
    <source>
        <dbReference type="SAM" id="Phobius"/>
    </source>
</evidence>
<keyword evidence="1" id="KW-0472">Membrane</keyword>
<organism evidence="2">
    <name type="scientific">marine metagenome</name>
    <dbReference type="NCBI Taxonomy" id="408172"/>
    <lineage>
        <taxon>unclassified sequences</taxon>
        <taxon>metagenomes</taxon>
        <taxon>ecological metagenomes</taxon>
    </lineage>
</organism>
<evidence type="ECO:0008006" key="3">
    <source>
        <dbReference type="Google" id="ProtNLM"/>
    </source>
</evidence>
<protein>
    <recommendedName>
        <fullName evidence="3">Cytochrome b/b6 N-terminal region profile domain-containing protein</fullName>
    </recommendedName>
</protein>
<gene>
    <name evidence="2" type="ORF">METZ01_LOCUS421873</name>
</gene>
<evidence type="ECO:0000313" key="2">
    <source>
        <dbReference type="EMBL" id="SVD69019.1"/>
    </source>
</evidence>
<sequence length="80" mass="9458">MSKLDELKEQIVESPIWRSMFRHGYEDTPRNRVLMVSGNIWLHLHPSKVRKHGVRLKFPWCMGGITFLMYLITIVTGVYL</sequence>
<dbReference type="AlphaFoldDB" id="A0A382XDV4"/>
<keyword evidence="1" id="KW-1133">Transmembrane helix</keyword>
<name>A0A382XDV4_9ZZZZ</name>